<evidence type="ECO:0000313" key="1">
    <source>
        <dbReference type="EMBL" id="KAF7260000.1"/>
    </source>
</evidence>
<sequence length="478" mass="54436">MCFVFLWMKTLKFYDGHFTNFYQLIGIKNASDIYCYGLDVSFHLIPVLYDSNLLSEFILSLLLITENRIVRLICPPSALLTRPWSAPNDQPNSISKHSSPSSTSTLKFGHGVGSLLSRGLWDRNAEKLFRQTKVQVHSLRASQYDPKNLKLDSDKQNMTTQTGRNRSLNGKTVGVLGWSSAIIGVYRRLQSFGCAILVADCDLRDGMEFLFNIHRVQSLVELVSRSDWLIIMKGYDCSIEGRISPTNSLSVYDSQKVGHRLTDGLLDYVKSGCCLLYLTNERVLDQDEVIWVQMALDDKKLDTLVTNRYEFAVQNTTDCNTQPNVFIFPDCTNTLLLSLDCVRSHVTQFVRRILLSRNHIFPNWAATKGCRYLEPESKSSEKHTDDRLSFRCPKKPFLHRDQSDPFGQTHPHFKQMSTGGTESLRFVTSPITRRHSDSEKKISFCINSLMQTASTVHAHQPDETKWRAICSDKVTAHA</sequence>
<dbReference type="Gene3D" id="3.40.50.720">
    <property type="entry name" value="NAD(P)-binding Rossmann-like Domain"/>
    <property type="match status" value="1"/>
</dbReference>
<protein>
    <submittedName>
        <fullName evidence="1">Uncharacterized protein</fullName>
    </submittedName>
</protein>
<accession>A0A8S9Z349</accession>
<dbReference type="EMBL" id="JTDE01000936">
    <property type="protein sequence ID" value="KAF7260000.1"/>
    <property type="molecule type" value="Genomic_DNA"/>
</dbReference>
<keyword evidence="2" id="KW-1185">Reference proteome</keyword>
<proteinExistence type="predicted"/>
<comment type="caution">
    <text evidence="1">The sequence shown here is derived from an EMBL/GenBank/DDBJ whole genome shotgun (WGS) entry which is preliminary data.</text>
</comment>
<dbReference type="SUPFAM" id="SSF51735">
    <property type="entry name" value="NAD(P)-binding Rossmann-fold domains"/>
    <property type="match status" value="1"/>
</dbReference>
<gene>
    <name evidence="1" type="ORF">EG68_02827</name>
</gene>
<organism evidence="1 2">
    <name type="scientific">Paragonimus skrjabini miyazakii</name>
    <dbReference type="NCBI Taxonomy" id="59628"/>
    <lineage>
        <taxon>Eukaryota</taxon>
        <taxon>Metazoa</taxon>
        <taxon>Spiralia</taxon>
        <taxon>Lophotrochozoa</taxon>
        <taxon>Platyhelminthes</taxon>
        <taxon>Trematoda</taxon>
        <taxon>Digenea</taxon>
        <taxon>Plagiorchiida</taxon>
        <taxon>Troglotremata</taxon>
        <taxon>Troglotrematidae</taxon>
        <taxon>Paragonimus</taxon>
    </lineage>
</organism>
<dbReference type="InterPro" id="IPR036291">
    <property type="entry name" value="NAD(P)-bd_dom_sf"/>
</dbReference>
<dbReference type="Proteomes" id="UP000822476">
    <property type="component" value="Unassembled WGS sequence"/>
</dbReference>
<dbReference type="AlphaFoldDB" id="A0A8S9Z349"/>
<dbReference type="OrthoDB" id="6269599at2759"/>
<name>A0A8S9Z349_9TREM</name>
<reference evidence="1" key="1">
    <citation type="submission" date="2019-07" db="EMBL/GenBank/DDBJ databases">
        <title>Annotation for the trematode Paragonimus miyazaki's.</title>
        <authorList>
            <person name="Choi Y.-J."/>
        </authorList>
    </citation>
    <scope>NUCLEOTIDE SEQUENCE</scope>
    <source>
        <strain evidence="1">Japan</strain>
    </source>
</reference>
<evidence type="ECO:0000313" key="2">
    <source>
        <dbReference type="Proteomes" id="UP000822476"/>
    </source>
</evidence>